<evidence type="ECO:0000256" key="5">
    <source>
        <dbReference type="ARBA" id="ARBA00022692"/>
    </source>
</evidence>
<evidence type="ECO:0000259" key="15">
    <source>
        <dbReference type="Pfam" id="PF07885"/>
    </source>
</evidence>
<keyword evidence="7" id="KW-0630">Potassium</keyword>
<evidence type="ECO:0000256" key="6">
    <source>
        <dbReference type="ARBA" id="ARBA00022826"/>
    </source>
</evidence>
<dbReference type="InterPro" id="IPR003280">
    <property type="entry name" value="2pore_dom_K_chnl"/>
</dbReference>
<feature type="transmembrane region" description="Helical" evidence="14">
    <location>
        <begin position="251"/>
        <end position="269"/>
    </location>
</feature>
<feature type="transmembrane region" description="Helical" evidence="14">
    <location>
        <begin position="435"/>
        <end position="461"/>
    </location>
</feature>
<comment type="subcellular location">
    <subcellularLocation>
        <location evidence="1">Membrane</location>
        <topology evidence="1">Multi-pass membrane protein</topology>
    </subcellularLocation>
</comment>
<evidence type="ECO:0000256" key="7">
    <source>
        <dbReference type="ARBA" id="ARBA00022958"/>
    </source>
</evidence>
<evidence type="ECO:0000256" key="14">
    <source>
        <dbReference type="SAM" id="Phobius"/>
    </source>
</evidence>
<evidence type="ECO:0000256" key="11">
    <source>
        <dbReference type="ARBA" id="ARBA00023303"/>
    </source>
</evidence>
<keyword evidence="11 12" id="KW-0407">Ion channel</keyword>
<feature type="compositionally biased region" description="Basic residues" evidence="13">
    <location>
        <begin position="613"/>
        <end position="623"/>
    </location>
</feature>
<evidence type="ECO:0000256" key="1">
    <source>
        <dbReference type="ARBA" id="ARBA00004141"/>
    </source>
</evidence>
<feature type="non-terminal residue" evidence="16">
    <location>
        <position position="1"/>
    </location>
</feature>
<feature type="transmembrane region" description="Helical" evidence="14">
    <location>
        <begin position="411"/>
        <end position="429"/>
    </location>
</feature>
<evidence type="ECO:0000256" key="3">
    <source>
        <dbReference type="ARBA" id="ARBA00022448"/>
    </source>
</evidence>
<feature type="transmembrane region" description="Helical" evidence="14">
    <location>
        <begin position="383"/>
        <end position="404"/>
    </location>
</feature>
<evidence type="ECO:0000256" key="2">
    <source>
        <dbReference type="ARBA" id="ARBA00006666"/>
    </source>
</evidence>
<organism evidence="16 17">
    <name type="scientific">Mya arenaria</name>
    <name type="common">Soft-shell clam</name>
    <dbReference type="NCBI Taxonomy" id="6604"/>
    <lineage>
        <taxon>Eukaryota</taxon>
        <taxon>Metazoa</taxon>
        <taxon>Spiralia</taxon>
        <taxon>Lophotrochozoa</taxon>
        <taxon>Mollusca</taxon>
        <taxon>Bivalvia</taxon>
        <taxon>Autobranchia</taxon>
        <taxon>Heteroconchia</taxon>
        <taxon>Euheterodonta</taxon>
        <taxon>Imparidentia</taxon>
        <taxon>Neoheterodontei</taxon>
        <taxon>Myida</taxon>
        <taxon>Myoidea</taxon>
        <taxon>Myidae</taxon>
        <taxon>Mya</taxon>
    </lineage>
</organism>
<reference evidence="16" key="1">
    <citation type="submission" date="2022-11" db="EMBL/GenBank/DDBJ databases">
        <title>Centuries of genome instability and evolution in soft-shell clam transmissible cancer (bioRxiv).</title>
        <authorList>
            <person name="Hart S.F.M."/>
            <person name="Yonemitsu M.A."/>
            <person name="Giersch R.M."/>
            <person name="Beal B.F."/>
            <person name="Arriagada G."/>
            <person name="Davis B.W."/>
            <person name="Ostrander E.A."/>
            <person name="Goff S.P."/>
            <person name="Metzger M.J."/>
        </authorList>
    </citation>
    <scope>NUCLEOTIDE SEQUENCE</scope>
    <source>
        <strain evidence="16">MELC-2E11</strain>
        <tissue evidence="16">Siphon/mantle</tissue>
    </source>
</reference>
<gene>
    <name evidence="16" type="ORF">MAR_016513</name>
</gene>
<evidence type="ECO:0000256" key="8">
    <source>
        <dbReference type="ARBA" id="ARBA00022989"/>
    </source>
</evidence>
<name>A0ABY7FN11_MYAAR</name>
<evidence type="ECO:0000313" key="17">
    <source>
        <dbReference type="Proteomes" id="UP001164746"/>
    </source>
</evidence>
<keyword evidence="4" id="KW-0633">Potassium transport</keyword>
<keyword evidence="8 14" id="KW-1133">Transmembrane helix</keyword>
<keyword evidence="17" id="KW-1185">Reference proteome</keyword>
<protein>
    <submittedName>
        <fullName evidence="16">TWK18-like protein</fullName>
    </submittedName>
</protein>
<keyword evidence="6" id="KW-0631">Potassium channel</keyword>
<keyword evidence="3 12" id="KW-0813">Transport</keyword>
<dbReference type="PANTHER" id="PTHR11003:SF335">
    <property type="entry name" value="POTASSIUM CHANNEL DOMAIN-CONTAINING PROTEIN"/>
    <property type="match status" value="1"/>
</dbReference>
<accession>A0ABY7FN11</accession>
<evidence type="ECO:0000256" key="12">
    <source>
        <dbReference type="RuleBase" id="RU003857"/>
    </source>
</evidence>
<keyword evidence="10 14" id="KW-0472">Membrane</keyword>
<feature type="domain" description="Potassium channel" evidence="15">
    <location>
        <begin position="389"/>
        <end position="461"/>
    </location>
</feature>
<evidence type="ECO:0000256" key="4">
    <source>
        <dbReference type="ARBA" id="ARBA00022538"/>
    </source>
</evidence>
<keyword evidence="5 12" id="KW-0812">Transmembrane</keyword>
<proteinExistence type="inferred from homology"/>
<dbReference type="SUPFAM" id="SSF81324">
    <property type="entry name" value="Voltage-gated potassium channels"/>
    <property type="match status" value="2"/>
</dbReference>
<dbReference type="Pfam" id="PF07885">
    <property type="entry name" value="Ion_trans_2"/>
    <property type="match status" value="2"/>
</dbReference>
<dbReference type="InterPro" id="IPR003092">
    <property type="entry name" value="2pore_dom_K_chnl_TASK"/>
</dbReference>
<feature type="compositionally biased region" description="Low complexity" evidence="13">
    <location>
        <begin position="628"/>
        <end position="643"/>
    </location>
</feature>
<dbReference type="SUPFAM" id="SSF58113">
    <property type="entry name" value="Apolipoprotein A-I"/>
    <property type="match status" value="1"/>
</dbReference>
<keyword evidence="9 12" id="KW-0406">Ion transport</keyword>
<dbReference type="PRINTS" id="PR01333">
    <property type="entry name" value="2POREKCHANEL"/>
</dbReference>
<dbReference type="EMBL" id="CP111023">
    <property type="protein sequence ID" value="WAR22539.1"/>
    <property type="molecule type" value="Genomic_DNA"/>
</dbReference>
<comment type="similarity">
    <text evidence="2 12">Belongs to the two pore domain potassium channel (TC 1.A.1.8) family.</text>
</comment>
<dbReference type="Gene3D" id="1.10.287.70">
    <property type="match status" value="1"/>
</dbReference>
<evidence type="ECO:0000256" key="10">
    <source>
        <dbReference type="ARBA" id="ARBA00023136"/>
    </source>
</evidence>
<evidence type="ECO:0000313" key="16">
    <source>
        <dbReference type="EMBL" id="WAR22539.1"/>
    </source>
</evidence>
<evidence type="ECO:0000256" key="9">
    <source>
        <dbReference type="ARBA" id="ARBA00023065"/>
    </source>
</evidence>
<sequence>RRTNDKHSNVRYESIYFFGTSQGSAVTRRIRLSMPTPFNDLDGTSMNFKVIQNHSEIICVKGIDTCEDIRLLYKLEGSMDADDGHLSVSTAGSTDTLATDVTISSEKLDQPEGCLGKTKRVAQTVFKAARSLVGLIIILIAYTALGAAIFMAVESYHEQKYKSNITDIRKNLITQLLQSVNQVQGVNKFRAVTTNLLVDYESSIREAIKNDVTTDSTVEVWTYWDSLFFVWTVYTTIGYGNIYPVTGIGRMLTIVYASVGIPLVLLVLAEQGKVSTRGLKYLWAFLRRYYYTGYFRKVRSSLQHKYQVTKADFKMTRSSSAPALVELAHVEAGEADSLEAKSLHSLDDEAAAAAAAAAAGQRSRSSSKVVNGYEVDDEFNLPISIAIGILFVYIMLGATMYMIWEDWTFIESFYFVFVSLSTIGFGDVLPAHQKFFIISSIYMCVGLSLVSMCINVAVEFFHSMSKRAKKKMGEAKRKIGDKVNQASKNAREKVSDMKHNIKDETSRLRQKTDARLTNLRTNITDETSKFKHKTDKAFTGIKTNISNETTRFKKRADEKFRKRGSTPDGGSSANISREKLATVDIPEDIPAADDTYKPIGDVQSTTSENPISPKHRKECKKRAPTPPTSTTKSSTRSPTKSPTQTFVTLGSFEFL</sequence>
<dbReference type="PRINTS" id="PR01095">
    <property type="entry name" value="TASKCHANNEL"/>
</dbReference>
<dbReference type="PANTHER" id="PTHR11003">
    <property type="entry name" value="POTASSIUM CHANNEL, SUBFAMILY K"/>
    <property type="match status" value="1"/>
</dbReference>
<dbReference type="Proteomes" id="UP001164746">
    <property type="component" value="Chromosome 12"/>
</dbReference>
<evidence type="ECO:0000256" key="13">
    <source>
        <dbReference type="SAM" id="MobiDB-lite"/>
    </source>
</evidence>
<dbReference type="InterPro" id="IPR013099">
    <property type="entry name" value="K_chnl_dom"/>
</dbReference>
<feature type="transmembrane region" description="Helical" evidence="14">
    <location>
        <begin position="132"/>
        <end position="153"/>
    </location>
</feature>
<feature type="domain" description="Potassium channel" evidence="15">
    <location>
        <begin position="216"/>
        <end position="273"/>
    </location>
</feature>
<feature type="region of interest" description="Disordered" evidence="13">
    <location>
        <begin position="549"/>
        <end position="655"/>
    </location>
</feature>
<dbReference type="Gene3D" id="1.20.120.20">
    <property type="entry name" value="Apolipoprotein"/>
    <property type="match status" value="1"/>
</dbReference>